<dbReference type="OrthoDB" id="9446518at2759"/>
<dbReference type="Pfam" id="PF04579">
    <property type="entry name" value="Keratin_matx"/>
    <property type="match status" value="1"/>
</dbReference>
<dbReference type="Proteomes" id="UP000515203">
    <property type="component" value="Unplaced"/>
</dbReference>
<evidence type="ECO:0000313" key="2">
    <source>
        <dbReference type="Proteomes" id="UP000515203"/>
    </source>
</evidence>
<keyword evidence="2" id="KW-1185">Reference proteome</keyword>
<dbReference type="GeneID" id="101565105"/>
<dbReference type="InterPro" id="IPR007659">
    <property type="entry name" value="Keratin_matx"/>
</dbReference>
<protein>
    <submittedName>
        <fullName evidence="3">Keratin-associated protein 3-1-like</fullName>
    </submittedName>
</protein>
<organism evidence="2 3">
    <name type="scientific">Octodon degus</name>
    <name type="common">Degu</name>
    <name type="synonym">Sciurus degus</name>
    <dbReference type="NCBI Taxonomy" id="10160"/>
    <lineage>
        <taxon>Eukaryota</taxon>
        <taxon>Metazoa</taxon>
        <taxon>Chordata</taxon>
        <taxon>Craniata</taxon>
        <taxon>Vertebrata</taxon>
        <taxon>Euteleostomi</taxon>
        <taxon>Mammalia</taxon>
        <taxon>Eutheria</taxon>
        <taxon>Euarchontoglires</taxon>
        <taxon>Glires</taxon>
        <taxon>Rodentia</taxon>
        <taxon>Hystricomorpha</taxon>
        <taxon>Octodontidae</taxon>
        <taxon>Octodon</taxon>
    </lineage>
</organism>
<dbReference type="GO" id="GO:0005198">
    <property type="term" value="F:structural molecule activity"/>
    <property type="evidence" value="ECO:0007669"/>
    <property type="project" value="InterPro"/>
</dbReference>
<dbReference type="RefSeq" id="XP_004633949.1">
    <property type="nucleotide sequence ID" value="XM_004633892.1"/>
</dbReference>
<dbReference type="InParanoid" id="A0A6P3FBT6"/>
<keyword evidence="1" id="KW-0416">Keratin</keyword>
<evidence type="ECO:0000313" key="3">
    <source>
        <dbReference type="RefSeq" id="XP_004633949.1"/>
    </source>
</evidence>
<name>A0A6P3FBT6_OCTDE</name>
<sequence length="99" mass="10365">MACSASRLQGARVVHTGPATSLCSSDICSLCEVSLPSSCPHKVSLLQPPCRDTCPPPRCVPDSYVSSYWLLSKHNPAPSLTGVSVITCVLSCECAPPCC</sequence>
<evidence type="ECO:0000256" key="1">
    <source>
        <dbReference type="ARBA" id="ARBA00022744"/>
    </source>
</evidence>
<accession>A0A6P3FBT6</accession>
<proteinExistence type="predicted"/>
<dbReference type="AlphaFoldDB" id="A0A6P3FBT6"/>
<dbReference type="GO" id="GO:0045095">
    <property type="term" value="C:keratin filament"/>
    <property type="evidence" value="ECO:0007669"/>
    <property type="project" value="InterPro"/>
</dbReference>
<dbReference type="GO" id="GO:0005829">
    <property type="term" value="C:cytosol"/>
    <property type="evidence" value="ECO:0007669"/>
    <property type="project" value="UniProtKB-ARBA"/>
</dbReference>
<reference evidence="3" key="1">
    <citation type="submission" date="2025-08" db="UniProtKB">
        <authorList>
            <consortium name="RefSeq"/>
        </authorList>
    </citation>
    <scope>IDENTIFICATION</scope>
</reference>
<gene>
    <name evidence="3" type="primary">LOC101565105</name>
</gene>